<reference evidence="2" key="1">
    <citation type="journal article" date="2022" name="Mol. Ecol. Resour.">
        <title>The genomes of chicory, endive, great burdock and yacon provide insights into Asteraceae palaeo-polyploidization history and plant inulin production.</title>
        <authorList>
            <person name="Fan W."/>
            <person name="Wang S."/>
            <person name="Wang H."/>
            <person name="Wang A."/>
            <person name="Jiang F."/>
            <person name="Liu H."/>
            <person name="Zhao H."/>
            <person name="Xu D."/>
            <person name="Zhang Y."/>
        </authorList>
    </citation>
    <scope>NUCLEOTIDE SEQUENCE [LARGE SCALE GENOMIC DNA]</scope>
    <source>
        <strain evidence="2">cv. Yunnan</strain>
    </source>
</reference>
<accession>A0ACB9FVN9</accession>
<reference evidence="1 2" key="2">
    <citation type="journal article" date="2022" name="Mol. Ecol. Resour.">
        <title>The genomes of chicory, endive, great burdock and yacon provide insights into Asteraceae paleo-polyploidization history and plant inulin production.</title>
        <authorList>
            <person name="Fan W."/>
            <person name="Wang S."/>
            <person name="Wang H."/>
            <person name="Wang A."/>
            <person name="Jiang F."/>
            <person name="Liu H."/>
            <person name="Zhao H."/>
            <person name="Xu D."/>
            <person name="Zhang Y."/>
        </authorList>
    </citation>
    <scope>NUCLEOTIDE SEQUENCE [LARGE SCALE GENOMIC DNA]</scope>
    <source>
        <strain evidence="2">cv. Yunnan</strain>
        <tissue evidence="1">Leaves</tissue>
    </source>
</reference>
<evidence type="ECO:0000313" key="2">
    <source>
        <dbReference type="Proteomes" id="UP001056120"/>
    </source>
</evidence>
<keyword evidence="2" id="KW-1185">Reference proteome</keyword>
<proteinExistence type="predicted"/>
<dbReference type="Proteomes" id="UP001056120">
    <property type="component" value="Linkage Group LG16"/>
</dbReference>
<sequence>MKNSDLPWRLSFQNSRAFSSSRSWLKPRFDNYRFRGFRDTPSLMVRVFTANSSDYAILAGLSLGAPLQKVLVLH</sequence>
<evidence type="ECO:0000313" key="1">
    <source>
        <dbReference type="EMBL" id="KAI3775003.1"/>
    </source>
</evidence>
<dbReference type="EMBL" id="CM042033">
    <property type="protein sequence ID" value="KAI3775003.1"/>
    <property type="molecule type" value="Genomic_DNA"/>
</dbReference>
<comment type="caution">
    <text evidence="1">The sequence shown here is derived from an EMBL/GenBank/DDBJ whole genome shotgun (WGS) entry which is preliminary data.</text>
</comment>
<name>A0ACB9FVN9_9ASTR</name>
<organism evidence="1 2">
    <name type="scientific">Smallanthus sonchifolius</name>
    <dbReference type="NCBI Taxonomy" id="185202"/>
    <lineage>
        <taxon>Eukaryota</taxon>
        <taxon>Viridiplantae</taxon>
        <taxon>Streptophyta</taxon>
        <taxon>Embryophyta</taxon>
        <taxon>Tracheophyta</taxon>
        <taxon>Spermatophyta</taxon>
        <taxon>Magnoliopsida</taxon>
        <taxon>eudicotyledons</taxon>
        <taxon>Gunneridae</taxon>
        <taxon>Pentapetalae</taxon>
        <taxon>asterids</taxon>
        <taxon>campanulids</taxon>
        <taxon>Asterales</taxon>
        <taxon>Asteraceae</taxon>
        <taxon>Asteroideae</taxon>
        <taxon>Heliantheae alliance</taxon>
        <taxon>Millerieae</taxon>
        <taxon>Smallanthus</taxon>
    </lineage>
</organism>
<protein>
    <submittedName>
        <fullName evidence="1">Uncharacterized protein</fullName>
    </submittedName>
</protein>
<gene>
    <name evidence="1" type="ORF">L1987_49571</name>
</gene>